<comment type="caution">
    <text evidence="6">The sequence shown here is derived from an EMBL/GenBank/DDBJ whole genome shotgun (WGS) entry which is preliminary data.</text>
</comment>
<dbReference type="Pfam" id="PF02156">
    <property type="entry name" value="Glyco_hydro_26"/>
    <property type="match status" value="1"/>
</dbReference>
<evidence type="ECO:0000313" key="7">
    <source>
        <dbReference type="Proteomes" id="UP001501166"/>
    </source>
</evidence>
<accession>A0ABN0X338</accession>
<proteinExistence type="inferred from homology"/>
<feature type="active site" description="Nucleophile" evidence="4">
    <location>
        <position position="376"/>
    </location>
</feature>
<keyword evidence="2 4" id="KW-0378">Hydrolase</keyword>
<dbReference type="Gene3D" id="3.20.20.80">
    <property type="entry name" value="Glycosidases"/>
    <property type="match status" value="1"/>
</dbReference>
<dbReference type="InterPro" id="IPR017853">
    <property type="entry name" value="GH"/>
</dbReference>
<evidence type="ECO:0000256" key="4">
    <source>
        <dbReference type="PROSITE-ProRule" id="PRU01100"/>
    </source>
</evidence>
<dbReference type="Proteomes" id="UP001501166">
    <property type="component" value="Unassembled WGS sequence"/>
</dbReference>
<evidence type="ECO:0000256" key="2">
    <source>
        <dbReference type="ARBA" id="ARBA00022801"/>
    </source>
</evidence>
<dbReference type="InterPro" id="IPR022790">
    <property type="entry name" value="GH26_dom"/>
</dbReference>
<sequence>MTLHENGETVPYLQGLEDDSSFIVFDIYIEEEGMYDLSFQTYGVGGEKTNYLIVDGEEVGEIHSEPEVFSDSAVRYVYLEKGNHSVKIEKFWGYIAVKGLKVMKTKPISQETYQLDATLVNPRATKEARQLMQFLVDNYGKNILSGQSANDGHLSQEFQAIAKETGGKTPAILGLDFIDESASRRDRLSPPNVLKHAETFHDMGGIVTFMWHWNAPEKYLYDTNEHPWWSGFYTEHTFIDLGKIMNGEDPEGYDLIVKEMDEVAERLKKLQDQNIPILWRPLHEASGGWFWWGDSGPESFIKLWQLMYDRYVTVHELNNLIWVWNGQGKEWYPGDAYVDIIGEDIYPGKHVYGSQAERFAQAMDYTDAKKIIAYTENGVIPDPDLMIRDNIMWSYFTTWNGEFVINGLGRYSEEYTEKDMLQKVYSHERVLTLDELPDLSTYSLD</sequence>
<dbReference type="SUPFAM" id="SSF51445">
    <property type="entry name" value="(Trans)glycosidases"/>
    <property type="match status" value="1"/>
</dbReference>
<feature type="active site" description="Proton donor" evidence="4">
    <location>
        <position position="284"/>
    </location>
</feature>
<evidence type="ECO:0000256" key="1">
    <source>
        <dbReference type="ARBA" id="ARBA00007754"/>
    </source>
</evidence>
<feature type="domain" description="GH26" evidence="5">
    <location>
        <begin position="126"/>
        <end position="434"/>
    </location>
</feature>
<evidence type="ECO:0000256" key="3">
    <source>
        <dbReference type="ARBA" id="ARBA00023295"/>
    </source>
</evidence>
<dbReference type="EMBL" id="BAAACW010000021">
    <property type="protein sequence ID" value="GAA0353882.1"/>
    <property type="molecule type" value="Genomic_DNA"/>
</dbReference>
<keyword evidence="7" id="KW-1185">Reference proteome</keyword>
<dbReference type="InterPro" id="IPR000805">
    <property type="entry name" value="Glyco_hydro_26"/>
</dbReference>
<dbReference type="Pfam" id="PF16990">
    <property type="entry name" value="CBM_35"/>
    <property type="match status" value="1"/>
</dbReference>
<organism evidence="6 7">
    <name type="scientific">Alkalibacterium iburiense</name>
    <dbReference type="NCBI Taxonomy" id="290589"/>
    <lineage>
        <taxon>Bacteria</taxon>
        <taxon>Bacillati</taxon>
        <taxon>Bacillota</taxon>
        <taxon>Bacilli</taxon>
        <taxon>Lactobacillales</taxon>
        <taxon>Carnobacteriaceae</taxon>
        <taxon>Alkalibacterium</taxon>
    </lineage>
</organism>
<dbReference type="PANTHER" id="PTHR40079">
    <property type="entry name" value="MANNAN ENDO-1,4-BETA-MANNOSIDASE E-RELATED"/>
    <property type="match status" value="1"/>
</dbReference>
<dbReference type="PRINTS" id="PR00739">
    <property type="entry name" value="GLHYDRLASE26"/>
</dbReference>
<protein>
    <submittedName>
        <fullName evidence="6">Glycosyl hydrolase</fullName>
    </submittedName>
</protein>
<keyword evidence="3 4" id="KW-0326">Glycosidase</keyword>
<evidence type="ECO:0000259" key="5">
    <source>
        <dbReference type="PROSITE" id="PS51764"/>
    </source>
</evidence>
<name>A0ABN0X338_9LACT</name>
<dbReference type="InterPro" id="IPR005084">
    <property type="entry name" value="CBM6"/>
</dbReference>
<dbReference type="GO" id="GO:0016787">
    <property type="term" value="F:hydrolase activity"/>
    <property type="evidence" value="ECO:0007669"/>
    <property type="project" value="UniProtKB-KW"/>
</dbReference>
<dbReference type="PANTHER" id="PTHR40079:SF4">
    <property type="entry name" value="GH26 DOMAIN-CONTAINING PROTEIN-RELATED"/>
    <property type="match status" value="1"/>
</dbReference>
<dbReference type="PROSITE" id="PS51764">
    <property type="entry name" value="GH26"/>
    <property type="match status" value="1"/>
</dbReference>
<dbReference type="RefSeq" id="WP_343753421.1">
    <property type="nucleotide sequence ID" value="NZ_BAAACW010000021.1"/>
</dbReference>
<evidence type="ECO:0000313" key="6">
    <source>
        <dbReference type="EMBL" id="GAA0353882.1"/>
    </source>
</evidence>
<reference evidence="6 7" key="1">
    <citation type="journal article" date="2019" name="Int. J. Syst. Evol. Microbiol.">
        <title>The Global Catalogue of Microorganisms (GCM) 10K type strain sequencing project: providing services to taxonomists for standard genome sequencing and annotation.</title>
        <authorList>
            <consortium name="The Broad Institute Genomics Platform"/>
            <consortium name="The Broad Institute Genome Sequencing Center for Infectious Disease"/>
            <person name="Wu L."/>
            <person name="Ma J."/>
        </authorList>
    </citation>
    <scope>NUCLEOTIDE SEQUENCE [LARGE SCALE GENOMIC DNA]</scope>
    <source>
        <strain evidence="6 7">JCM 12662</strain>
    </source>
</reference>
<comment type="similarity">
    <text evidence="1 4">Belongs to the glycosyl hydrolase 26 family.</text>
</comment>
<dbReference type="Gene3D" id="2.60.120.260">
    <property type="entry name" value="Galactose-binding domain-like"/>
    <property type="match status" value="1"/>
</dbReference>
<gene>
    <name evidence="6" type="ORF">GCM10008932_03670</name>
</gene>